<protein>
    <submittedName>
        <fullName evidence="2">Uncharacterized protein</fullName>
    </submittedName>
</protein>
<dbReference type="AlphaFoldDB" id="H1KWW3"/>
<keyword evidence="3" id="KW-1185">Reference proteome</keyword>
<feature type="transmembrane region" description="Helical" evidence="1">
    <location>
        <begin position="6"/>
        <end position="24"/>
    </location>
</feature>
<keyword evidence="1" id="KW-0812">Transmembrane</keyword>
<dbReference type="RefSeq" id="WP_007043732.1">
    <property type="nucleotide sequence ID" value="NZ_AGJL01000004.1"/>
</dbReference>
<evidence type="ECO:0000313" key="2">
    <source>
        <dbReference type="EMBL" id="EHP89096.1"/>
    </source>
</evidence>
<organism evidence="2 3">
    <name type="scientific">Methanotorris formicicus Mc-S-70</name>
    <dbReference type="NCBI Taxonomy" id="647171"/>
    <lineage>
        <taxon>Archaea</taxon>
        <taxon>Methanobacteriati</taxon>
        <taxon>Methanobacteriota</taxon>
        <taxon>Methanomada group</taxon>
        <taxon>Methanococci</taxon>
        <taxon>Methanococcales</taxon>
        <taxon>Methanocaldococcaceae</taxon>
        <taxon>Methanotorris</taxon>
    </lineage>
</organism>
<keyword evidence="1" id="KW-1133">Transmembrane helix</keyword>
<evidence type="ECO:0000313" key="3">
    <source>
        <dbReference type="Proteomes" id="UP000003706"/>
    </source>
</evidence>
<name>H1KWW3_9EURY</name>
<dbReference type="Proteomes" id="UP000003706">
    <property type="component" value="Unassembled WGS sequence"/>
</dbReference>
<accession>H1KWW3</accession>
<keyword evidence="1" id="KW-0472">Membrane</keyword>
<sequence length="41" mass="4598">MHSFGIVEPFVLFIGLMLMGISAVKYKDILIKSVPSLLIEF</sequence>
<dbReference type="STRING" id="647171.MetfoDRAFT_0286"/>
<proteinExistence type="predicted"/>
<reference evidence="2 3" key="1">
    <citation type="submission" date="2011-09" db="EMBL/GenBank/DDBJ databases">
        <title>The draft genome of Methanotorris formicicus Mc-S-70.</title>
        <authorList>
            <consortium name="US DOE Joint Genome Institute (JGI-PGF)"/>
            <person name="Lucas S."/>
            <person name="Han J."/>
            <person name="Lapidus A."/>
            <person name="Cheng J.-F."/>
            <person name="Goodwin L."/>
            <person name="Pitluck S."/>
            <person name="Peters L."/>
            <person name="Land M.L."/>
            <person name="Hauser L."/>
            <person name="Sieprawska-Lupa M."/>
            <person name="Takai K."/>
            <person name="Miyazaki J."/>
            <person name="Whitman W."/>
            <person name="Woyke T.J."/>
        </authorList>
    </citation>
    <scope>NUCLEOTIDE SEQUENCE [LARGE SCALE GENOMIC DNA]</scope>
    <source>
        <strain evidence="2 3">Mc-S-70</strain>
    </source>
</reference>
<comment type="caution">
    <text evidence="2">The sequence shown here is derived from an EMBL/GenBank/DDBJ whole genome shotgun (WGS) entry which is preliminary data.</text>
</comment>
<evidence type="ECO:0000256" key="1">
    <source>
        <dbReference type="SAM" id="Phobius"/>
    </source>
</evidence>
<dbReference type="EMBL" id="AGJL01000004">
    <property type="protein sequence ID" value="EHP89096.1"/>
    <property type="molecule type" value="Genomic_DNA"/>
</dbReference>
<gene>
    <name evidence="2" type="ORF">MetfoDRAFT_0286</name>
</gene>